<sequence>MKISIKLVCWIMASFLVCNSLPITVSAESSRIQEPAYAKWGRLAVFETGKRYPDYDIVDYLYVGRTTAQNEDIVERFKLWIKKGASEKGVIITITLTPNGVFKDISFQETAR</sequence>
<dbReference type="InterPro" id="IPR024987">
    <property type="entry name" value="DUF3889"/>
</dbReference>
<feature type="signal peptide" evidence="1">
    <location>
        <begin position="1"/>
        <end position="19"/>
    </location>
</feature>
<dbReference type="RefSeq" id="WP_233096450.1">
    <property type="nucleotide sequence ID" value="NZ_JAEACF010000001.1"/>
</dbReference>
<accession>A0ABV2LH31</accession>
<reference evidence="2 3" key="1">
    <citation type="submission" date="2024-06" db="EMBL/GenBank/DDBJ databases">
        <title>Genomic Encyclopedia of Type Strains, Phase IV (KMG-IV): sequencing the most valuable type-strain genomes for metagenomic binning, comparative biology and taxonomic classification.</title>
        <authorList>
            <person name="Goeker M."/>
        </authorList>
    </citation>
    <scope>NUCLEOTIDE SEQUENCE [LARGE SCALE GENOMIC DNA]</scope>
    <source>
        <strain evidence="2 3">DSM 100124</strain>
    </source>
</reference>
<evidence type="ECO:0000313" key="3">
    <source>
        <dbReference type="Proteomes" id="UP001549097"/>
    </source>
</evidence>
<evidence type="ECO:0008006" key="4">
    <source>
        <dbReference type="Google" id="ProtNLM"/>
    </source>
</evidence>
<gene>
    <name evidence="2" type="ORF">ABID52_001485</name>
</gene>
<dbReference type="Proteomes" id="UP001549097">
    <property type="component" value="Unassembled WGS sequence"/>
</dbReference>
<comment type="caution">
    <text evidence="2">The sequence shown here is derived from an EMBL/GenBank/DDBJ whole genome shotgun (WGS) entry which is preliminary data.</text>
</comment>
<keyword evidence="3" id="KW-1185">Reference proteome</keyword>
<feature type="chain" id="PRO_5047458270" description="DUF3889 domain-containing protein" evidence="1">
    <location>
        <begin position="20"/>
        <end position="112"/>
    </location>
</feature>
<name>A0ABV2LH31_9BACL</name>
<keyword evidence="1" id="KW-0732">Signal</keyword>
<dbReference type="Pfam" id="PF13028">
    <property type="entry name" value="DUF3889"/>
    <property type="match status" value="1"/>
</dbReference>
<dbReference type="EMBL" id="JBEPMP010000001">
    <property type="protein sequence ID" value="MET3727904.1"/>
    <property type="molecule type" value="Genomic_DNA"/>
</dbReference>
<evidence type="ECO:0000313" key="2">
    <source>
        <dbReference type="EMBL" id="MET3727904.1"/>
    </source>
</evidence>
<protein>
    <recommendedName>
        <fullName evidence="4">DUF3889 domain-containing protein</fullName>
    </recommendedName>
</protein>
<organism evidence="2 3">
    <name type="scientific">Fictibacillus halophilus</name>
    <dbReference type="NCBI Taxonomy" id="1610490"/>
    <lineage>
        <taxon>Bacteria</taxon>
        <taxon>Bacillati</taxon>
        <taxon>Bacillota</taxon>
        <taxon>Bacilli</taxon>
        <taxon>Bacillales</taxon>
        <taxon>Fictibacillaceae</taxon>
        <taxon>Fictibacillus</taxon>
    </lineage>
</organism>
<evidence type="ECO:0000256" key="1">
    <source>
        <dbReference type="SAM" id="SignalP"/>
    </source>
</evidence>
<proteinExistence type="predicted"/>
<dbReference type="Gene3D" id="3.10.450.390">
    <property type="entry name" value="Protein of unknown function DUF3889"/>
    <property type="match status" value="1"/>
</dbReference>